<evidence type="ECO:0000256" key="6">
    <source>
        <dbReference type="ARBA" id="ARBA00022692"/>
    </source>
</evidence>
<evidence type="ECO:0000259" key="15">
    <source>
        <dbReference type="Pfam" id="PF23000"/>
    </source>
</evidence>
<feature type="region of interest" description="Disordered" evidence="13">
    <location>
        <begin position="1723"/>
        <end position="1824"/>
    </location>
</feature>
<feature type="compositionally biased region" description="Basic and acidic residues" evidence="13">
    <location>
        <begin position="1800"/>
        <end position="1814"/>
    </location>
</feature>
<name>A0A5S6Q7D9_TRIMR</name>
<evidence type="ECO:0000256" key="4">
    <source>
        <dbReference type="ARBA" id="ARBA00022676"/>
    </source>
</evidence>
<keyword evidence="8" id="KW-0175">Coiled coil</keyword>
<evidence type="ECO:0000256" key="12">
    <source>
        <dbReference type="ARBA" id="ARBA00048014"/>
    </source>
</evidence>
<dbReference type="Gene3D" id="3.90.550.10">
    <property type="entry name" value="Spore Coat Polysaccharide Biosynthesis Protein SpsA, Chain A"/>
    <property type="match status" value="1"/>
</dbReference>
<organism evidence="16 17">
    <name type="scientific">Trichuris muris</name>
    <name type="common">Mouse whipworm</name>
    <dbReference type="NCBI Taxonomy" id="70415"/>
    <lineage>
        <taxon>Eukaryota</taxon>
        <taxon>Metazoa</taxon>
        <taxon>Ecdysozoa</taxon>
        <taxon>Nematoda</taxon>
        <taxon>Enoplea</taxon>
        <taxon>Dorylaimia</taxon>
        <taxon>Trichinellida</taxon>
        <taxon>Trichuridae</taxon>
        <taxon>Trichuris</taxon>
    </lineage>
</organism>
<feature type="transmembrane region" description="Helical" evidence="14">
    <location>
        <begin position="1168"/>
        <end position="1193"/>
    </location>
</feature>
<evidence type="ECO:0000256" key="2">
    <source>
        <dbReference type="ARBA" id="ARBA00012543"/>
    </source>
</evidence>
<dbReference type="GO" id="GO:0006031">
    <property type="term" value="P:chitin biosynthetic process"/>
    <property type="evidence" value="ECO:0007669"/>
    <property type="project" value="TreeGrafter"/>
</dbReference>
<reference evidence="17" key="1">
    <citation type="submission" date="2019-12" db="UniProtKB">
        <authorList>
            <consortium name="WormBaseParasite"/>
        </authorList>
    </citation>
    <scope>IDENTIFICATION</scope>
</reference>
<feature type="transmembrane region" description="Helical" evidence="14">
    <location>
        <begin position="381"/>
        <end position="401"/>
    </location>
</feature>
<dbReference type="Proteomes" id="UP000046395">
    <property type="component" value="Unassembled WGS sequence"/>
</dbReference>
<dbReference type="SUPFAM" id="SSF53448">
    <property type="entry name" value="Nucleotide-diphospho-sugar transferases"/>
    <property type="match status" value="1"/>
</dbReference>
<feature type="domain" description="Chitin synthase chs-1/2 N-terminal putative transporter" evidence="15">
    <location>
        <begin position="243"/>
        <end position="508"/>
    </location>
</feature>
<feature type="transmembrane region" description="Helical" evidence="14">
    <location>
        <begin position="318"/>
        <end position="339"/>
    </location>
</feature>
<proteinExistence type="inferred from homology"/>
<feature type="transmembrane region" description="Helical" evidence="14">
    <location>
        <begin position="487"/>
        <end position="509"/>
    </location>
</feature>
<evidence type="ECO:0000256" key="10">
    <source>
        <dbReference type="ARBA" id="ARBA00023180"/>
    </source>
</evidence>
<feature type="transmembrane region" description="Helical" evidence="14">
    <location>
        <begin position="351"/>
        <end position="375"/>
    </location>
</feature>
<feature type="transmembrane region" description="Helical" evidence="14">
    <location>
        <begin position="1205"/>
        <end position="1227"/>
    </location>
</feature>
<dbReference type="CDD" id="cd04190">
    <property type="entry name" value="Chitin_synth_C"/>
    <property type="match status" value="1"/>
</dbReference>
<dbReference type="Pfam" id="PF03142">
    <property type="entry name" value="Chitin_synth_2"/>
    <property type="match status" value="1"/>
</dbReference>
<sequence length="1875" mass="212889">MTKSRPPAMNSLRTVLGIGAQETVTRKPGPVLTLRPVLFLEIYLTVLVMYFKMSTALRMDESFVSTESLLASRILDVRAAIVRRRWPQMLCCYGPSSLSAKNADREKLVLIEVALFGLVITSASRLYTLFHAAVVKWMHTVAACHLAGILRSVEAFASLPLQRSKPYWSGEQWRHPVEACIVYGVWTSSSEFLWSMAPPSLDELPKRTSKRPPTTQCFTEEFKSWDVFRLLPFHVDSSGPRFWHELSLQALKLTAYVVIFLLTLLSCLFAKGSFLLMASSVGWTEKNFTHCQYELLASGSFVKVNSITYIDNRNAVQWIWLTMAAVSLPEFVCSVKCFYRIWFRNVRKPTIGHFVTAFLTETCYAAGVGLLSFHLLPTMGAVKGLCLTSCTGLVPALLVPLSRKLSRWNFLLVAVDVACIGIQMAPLWLWSTVLKGTSEVYIWAAPLSVALVSVAWWENYVSVKSPVPCLRSMATLAQRLRQGRSKVYAVVSLWKVAVYAACAVMFATARMGAGELFALDLFRPLPMKTLVQSPVDQSIPYLGSAWEFETATVAKTKSSLPKKKHENPVVIDARRLVPNEFGEFGGEEDDDEDGEDNLLRRRRSTVDQEGYAFVTKLTYTNPWSSFNVCLLQFLSGFLVYQCAKFACKTKMQRVSFALPLTCVQPLLVIAVQMACSSKQGDLCTLSSYLPENFFWYCPTDSIGLMDFFRQPLTWVWLAWFLSQIWITAHVWQPKCERLANTDRLFVLPWYSGFLVEQSLLYNQWRDDQQKIRTEVIDFDADEDNAVSLYETISSVYARQKLSRSDAKSSDQGKEEAANPADCITKLYACATMWHETSQEMICMLKSIVRLDEDQCARRNVQKYLKVVDPDYYEFEAHIFFDDAFETNEYSEPVLNRFVRQLLQVIDVAAGAVHRTIMRVKPPEVSCTPYGGRLVWTLPGKNKLTVHLKDKAKIRVRKRWSQVMYMYYLLGYRLMEKIDGMRRKETIAENTYILTLDGDVDFKPSSVHLLVDLMKKNRRLGAACGRMHPRGKGPMIWYQKFEYAIGHWFQKATEHMFGCVLCAPGCFSLFRSAALMDDNVLRKYATTAEVAKDYIQYDQGEDRWLCTLLLQRGYRVEYCAASDALTFAPEGFNEFFNQRRRWIPSTVANIIDLLAGYRNVVRLNDSISIWYIAYQFAMLLSNVLGPGTIFLMIVGAVNISFNTETYVSFFLIFLPVALFAVVCLTCSTETQLKVAQVSGALFALLMMAVIVGTAVQIQKDGIYSPHAVFLLVVICSFFIAACLHPSEFFCIIPGILYFLAIPSMYLLLTIYSVCNLHVVSWGTREVVAVADDKPKKAHGKGKDVAPIAHEEVDLDGTYSMGCGSACRVLCCLSPTIHSVQLSRLSVQLEVVDKKLNDLDRRIHHIGNLNGRHNAIEPSKLVDRTTLFEEDIIEEEFDVPSQCSEQEGSENACVWMSDVHLRAARRERLEHDEEAFWTDLREKYLYPLNHNLDHQGQIAHDLRELRNQVSFGFIMMNALFVLIIFLLQLKKNCLYVEWPFSPLTNHTFIPCNKDTNEPEWTMSRLQLEPIGLVFLSFFMTLLLLQFAAMILHRFTTLAHILASTNLWCSRAANQKVSEEEVVLMNAVEIAKELQAIKGIDEDNIADKAFIEEEPISRRNVVKKLESTRKSMMKKQTETLDAAFKKRFFALSSDHLRNQPSTPILGFRKQRMLTLRRSTIRALEQRRNSLLSTSNGPDVIGTYSKGGNRQVQRGPSRRCLDRMNNKGDANAEARFATDSGSTSDSSDEVPDRNLPIIHLVANRSDRSSDRMKPRVGDDGLQQPSRSKHIPFNCQQNLLSNGTDMGVRPSSLSRNQNTPITRTAVRAPRERQEQANLHL</sequence>
<protein>
    <recommendedName>
        <fullName evidence="2">chitin synthase</fullName>
        <ecNumber evidence="2">2.4.1.16</ecNumber>
    </recommendedName>
</protein>
<evidence type="ECO:0000256" key="1">
    <source>
        <dbReference type="ARBA" id="ARBA00004651"/>
    </source>
</evidence>
<keyword evidence="6 14" id="KW-0812">Transmembrane</keyword>
<dbReference type="GO" id="GO:0004100">
    <property type="term" value="F:chitin synthase activity"/>
    <property type="evidence" value="ECO:0007669"/>
    <property type="project" value="UniProtKB-EC"/>
</dbReference>
<dbReference type="InterPro" id="IPR004835">
    <property type="entry name" value="Chitin_synth"/>
</dbReference>
<keyword evidence="9 14" id="KW-0472">Membrane</keyword>
<dbReference type="STRING" id="70415.A0A5S6Q7D9"/>
<evidence type="ECO:0000256" key="13">
    <source>
        <dbReference type="SAM" id="MobiDB-lite"/>
    </source>
</evidence>
<dbReference type="GO" id="GO:0005886">
    <property type="term" value="C:plasma membrane"/>
    <property type="evidence" value="ECO:0007669"/>
    <property type="project" value="UniProtKB-SubCell"/>
</dbReference>
<evidence type="ECO:0000256" key="5">
    <source>
        <dbReference type="ARBA" id="ARBA00022679"/>
    </source>
</evidence>
<dbReference type="Pfam" id="PF23000">
    <property type="entry name" value="ChitinSynthase_IV_N"/>
    <property type="match status" value="1"/>
</dbReference>
<feature type="compositionally biased region" description="Basic and acidic residues" evidence="13">
    <location>
        <begin position="1755"/>
        <end position="1768"/>
    </location>
</feature>
<keyword evidence="4" id="KW-0328">Glycosyltransferase</keyword>
<evidence type="ECO:0000256" key="11">
    <source>
        <dbReference type="ARBA" id="ARBA00046329"/>
    </source>
</evidence>
<dbReference type="InterPro" id="IPR055120">
    <property type="entry name" value="Chs-1/2_IV_N"/>
</dbReference>
<evidence type="ECO:0000256" key="8">
    <source>
        <dbReference type="ARBA" id="ARBA00023054"/>
    </source>
</evidence>
<feature type="transmembrane region" description="Helical" evidence="14">
    <location>
        <begin position="1266"/>
        <end position="1285"/>
    </location>
</feature>
<dbReference type="WBParaSite" id="TMUE_1000002882.1">
    <property type="protein sequence ID" value="TMUE_1000002882.1"/>
    <property type="gene ID" value="WBGene00287435"/>
</dbReference>
<feature type="transmembrane region" description="Helical" evidence="14">
    <location>
        <begin position="1233"/>
        <end position="1254"/>
    </location>
</feature>
<keyword evidence="10" id="KW-0325">Glycoprotein</keyword>
<evidence type="ECO:0000256" key="9">
    <source>
        <dbReference type="ARBA" id="ARBA00023136"/>
    </source>
</evidence>
<feature type="transmembrane region" description="Helical" evidence="14">
    <location>
        <begin position="1568"/>
        <end position="1589"/>
    </location>
</feature>
<evidence type="ECO:0000256" key="7">
    <source>
        <dbReference type="ARBA" id="ARBA00022989"/>
    </source>
</evidence>
<evidence type="ECO:0000313" key="16">
    <source>
        <dbReference type="Proteomes" id="UP000046395"/>
    </source>
</evidence>
<feature type="transmembrane region" description="Helical" evidence="14">
    <location>
        <begin position="253"/>
        <end position="278"/>
    </location>
</feature>
<comment type="subcellular location">
    <subcellularLocation>
        <location evidence="1">Cell membrane</location>
        <topology evidence="1">Multi-pass membrane protein</topology>
    </subcellularLocation>
</comment>
<keyword evidence="16" id="KW-1185">Reference proteome</keyword>
<feature type="transmembrane region" description="Helical" evidence="14">
    <location>
        <begin position="1291"/>
        <end position="1313"/>
    </location>
</feature>
<feature type="transmembrane region" description="Helical" evidence="14">
    <location>
        <begin position="440"/>
        <end position="457"/>
    </location>
</feature>
<feature type="transmembrane region" description="Helical" evidence="14">
    <location>
        <begin position="1507"/>
        <end position="1527"/>
    </location>
</feature>
<feature type="transmembrane region" description="Helical" evidence="14">
    <location>
        <begin position="32"/>
        <end position="51"/>
    </location>
</feature>
<keyword evidence="5" id="KW-0808">Transferase</keyword>
<accession>A0A5S6Q7D9</accession>
<evidence type="ECO:0000313" key="17">
    <source>
        <dbReference type="WBParaSite" id="TMUE_1000002882.1"/>
    </source>
</evidence>
<dbReference type="PANTHER" id="PTHR22914:SF42">
    <property type="entry name" value="CHITIN SYNTHASE"/>
    <property type="match status" value="1"/>
</dbReference>
<dbReference type="InterPro" id="IPR029044">
    <property type="entry name" value="Nucleotide-diphossugar_trans"/>
</dbReference>
<dbReference type="FunFam" id="3.90.550.10:FF:000139">
    <property type="entry name" value="Chitin synthase 8"/>
    <property type="match status" value="1"/>
</dbReference>
<keyword evidence="3" id="KW-1003">Cell membrane</keyword>
<feature type="transmembrane region" description="Helical" evidence="14">
    <location>
        <begin position="108"/>
        <end position="128"/>
    </location>
</feature>
<evidence type="ECO:0000256" key="14">
    <source>
        <dbReference type="SAM" id="Phobius"/>
    </source>
</evidence>
<evidence type="ECO:0000256" key="3">
    <source>
        <dbReference type="ARBA" id="ARBA00022475"/>
    </source>
</evidence>
<feature type="transmembrane region" description="Helical" evidence="14">
    <location>
        <begin position="408"/>
        <end position="428"/>
    </location>
</feature>
<comment type="catalytic activity">
    <reaction evidence="12">
        <text>[(1-&gt;4)-N-acetyl-beta-D-glucosaminyl](n) + UDP-N-acetyl-alpha-D-glucosamine = [(1-&gt;4)-N-acetyl-beta-D-glucosaminyl](n+1) + UDP + H(+)</text>
        <dbReference type="Rhea" id="RHEA:16637"/>
        <dbReference type="Rhea" id="RHEA-COMP:9593"/>
        <dbReference type="Rhea" id="RHEA-COMP:9595"/>
        <dbReference type="ChEBI" id="CHEBI:15378"/>
        <dbReference type="ChEBI" id="CHEBI:17029"/>
        <dbReference type="ChEBI" id="CHEBI:57705"/>
        <dbReference type="ChEBI" id="CHEBI:58223"/>
        <dbReference type="EC" id="2.4.1.16"/>
    </reaction>
</comment>
<keyword evidence="7 14" id="KW-1133">Transmembrane helix</keyword>
<dbReference type="PANTHER" id="PTHR22914">
    <property type="entry name" value="CHITIN SYNTHASE"/>
    <property type="match status" value="1"/>
</dbReference>
<dbReference type="EC" id="2.4.1.16" evidence="2"/>
<comment type="similarity">
    <text evidence="11">Belongs to the chitin synthase family. Class IV subfamily.</text>
</comment>